<gene>
    <name evidence="5" type="ORF">U9M48_011145</name>
</gene>
<dbReference type="PROSITE" id="PS51585">
    <property type="entry name" value="SAM_MT_TPMT"/>
    <property type="match status" value="1"/>
</dbReference>
<evidence type="ECO:0000313" key="6">
    <source>
        <dbReference type="Proteomes" id="UP001341281"/>
    </source>
</evidence>
<name>A0AAQ3SUY4_PASNO</name>
<keyword evidence="4" id="KW-0949">S-adenosyl-L-methionine</keyword>
<proteinExistence type="predicted"/>
<keyword evidence="1" id="KW-0597">Phosphoprotein</keyword>
<evidence type="ECO:0000256" key="4">
    <source>
        <dbReference type="ARBA" id="ARBA00022691"/>
    </source>
</evidence>
<keyword evidence="3" id="KW-0808">Transferase</keyword>
<dbReference type="SUPFAM" id="SSF53335">
    <property type="entry name" value="S-adenosyl-L-methionine-dependent methyltransferases"/>
    <property type="match status" value="1"/>
</dbReference>
<sequence>MAPTAAITGGGQQVQVLDGSNPEVGRMRQLIGSRDYSAEGWSQCWKQGVTPWDLGQPTPAVVELVNSGTLPSSDGDAATVLVPGCGACRDTYDVVALSGPGRFVYGLDISEAAIDKAKQILLCCAPIPKASMGKENGAPAEARWRAHYPYVSGTYGDDRSMILSS</sequence>
<evidence type="ECO:0000313" key="5">
    <source>
        <dbReference type="EMBL" id="WVZ61238.1"/>
    </source>
</evidence>
<dbReference type="InterPro" id="IPR029063">
    <property type="entry name" value="SAM-dependent_MTases_sf"/>
</dbReference>
<keyword evidence="6" id="KW-1185">Reference proteome</keyword>
<evidence type="ECO:0000256" key="3">
    <source>
        <dbReference type="ARBA" id="ARBA00022679"/>
    </source>
</evidence>
<evidence type="ECO:0000256" key="1">
    <source>
        <dbReference type="ARBA" id="ARBA00022553"/>
    </source>
</evidence>
<dbReference type="AlphaFoldDB" id="A0AAQ3SUY4"/>
<dbReference type="Gene3D" id="3.40.50.150">
    <property type="entry name" value="Vaccinia Virus protein VP39"/>
    <property type="match status" value="1"/>
</dbReference>
<dbReference type="GO" id="GO:0032259">
    <property type="term" value="P:methylation"/>
    <property type="evidence" value="ECO:0007669"/>
    <property type="project" value="UniProtKB-KW"/>
</dbReference>
<dbReference type="GO" id="GO:0008757">
    <property type="term" value="F:S-adenosylmethionine-dependent methyltransferase activity"/>
    <property type="evidence" value="ECO:0007669"/>
    <property type="project" value="InterPro"/>
</dbReference>
<organism evidence="5 6">
    <name type="scientific">Paspalum notatum var. saurae</name>
    <dbReference type="NCBI Taxonomy" id="547442"/>
    <lineage>
        <taxon>Eukaryota</taxon>
        <taxon>Viridiplantae</taxon>
        <taxon>Streptophyta</taxon>
        <taxon>Embryophyta</taxon>
        <taxon>Tracheophyta</taxon>
        <taxon>Spermatophyta</taxon>
        <taxon>Magnoliopsida</taxon>
        <taxon>Liliopsida</taxon>
        <taxon>Poales</taxon>
        <taxon>Poaceae</taxon>
        <taxon>PACMAD clade</taxon>
        <taxon>Panicoideae</taxon>
        <taxon>Andropogonodae</taxon>
        <taxon>Paspaleae</taxon>
        <taxon>Paspalinae</taxon>
        <taxon>Paspalum</taxon>
    </lineage>
</organism>
<dbReference type="EMBL" id="CP144746">
    <property type="protein sequence ID" value="WVZ61238.1"/>
    <property type="molecule type" value="Genomic_DNA"/>
</dbReference>
<dbReference type="Proteomes" id="UP001341281">
    <property type="component" value="Chromosome 02"/>
</dbReference>
<accession>A0AAQ3SUY4</accession>
<keyword evidence="2" id="KW-0489">Methyltransferase</keyword>
<dbReference type="Pfam" id="PF05724">
    <property type="entry name" value="TPMT"/>
    <property type="match status" value="1"/>
</dbReference>
<reference evidence="5 6" key="1">
    <citation type="submission" date="2024-02" db="EMBL/GenBank/DDBJ databases">
        <title>High-quality chromosome-scale genome assembly of Pensacola bahiagrass (Paspalum notatum Flugge var. saurae).</title>
        <authorList>
            <person name="Vega J.M."/>
            <person name="Podio M."/>
            <person name="Orjuela J."/>
            <person name="Siena L.A."/>
            <person name="Pessino S.C."/>
            <person name="Combes M.C."/>
            <person name="Mariac C."/>
            <person name="Albertini E."/>
            <person name="Pupilli F."/>
            <person name="Ortiz J.P.A."/>
            <person name="Leblanc O."/>
        </authorList>
    </citation>
    <scope>NUCLEOTIDE SEQUENCE [LARGE SCALE GENOMIC DNA]</scope>
    <source>
        <strain evidence="5">R1</strain>
        <tissue evidence="5">Leaf</tissue>
    </source>
</reference>
<evidence type="ECO:0000256" key="2">
    <source>
        <dbReference type="ARBA" id="ARBA00022603"/>
    </source>
</evidence>
<dbReference type="PANTHER" id="PTHR32183:SF12">
    <property type="entry name" value="OS03G0843800 PROTEIN"/>
    <property type="match status" value="1"/>
</dbReference>
<protein>
    <submittedName>
        <fullName evidence="5">Uncharacterized protein</fullName>
    </submittedName>
</protein>
<dbReference type="PANTHER" id="PTHR32183">
    <property type="match status" value="1"/>
</dbReference>
<dbReference type="CDD" id="cd02440">
    <property type="entry name" value="AdoMet_MTases"/>
    <property type="match status" value="1"/>
</dbReference>
<dbReference type="InterPro" id="IPR008854">
    <property type="entry name" value="TPMT"/>
</dbReference>